<dbReference type="OrthoDB" id="9808528at2"/>
<dbReference type="InterPro" id="IPR000644">
    <property type="entry name" value="CBS_dom"/>
</dbReference>
<reference evidence="4 5" key="1">
    <citation type="submission" date="2020-12" db="EMBL/GenBank/DDBJ databases">
        <title>ASc-MMNZ-VFA-070.</title>
        <authorList>
            <person name="Schryvers A."/>
            <person name="Mostafa Nazari M."/>
            <person name="Farshchi Andisi V."/>
            <person name="Timsit E."/>
            <person name="Walter Morck D."/>
        </authorList>
    </citation>
    <scope>NUCLEOTIDE SEQUENCE [LARGE SCALE GENOMIC DNA]</scope>
    <source>
        <strain evidence="4 5">ASc-MMNZ-VFA-070</strain>
    </source>
</reference>
<dbReference type="Pfam" id="PF10335">
    <property type="entry name" value="DUF294_C"/>
    <property type="match status" value="1"/>
</dbReference>
<dbReference type="CDD" id="cd05401">
    <property type="entry name" value="NT_GlnE_GlnD_like"/>
    <property type="match status" value="1"/>
</dbReference>
<keyword evidence="2" id="KW-0129">CBS domain</keyword>
<dbReference type="SMART" id="SM00116">
    <property type="entry name" value="CBS"/>
    <property type="match status" value="2"/>
</dbReference>
<feature type="domain" description="CBS" evidence="3">
    <location>
        <begin position="185"/>
        <end position="241"/>
    </location>
</feature>
<dbReference type="InterPro" id="IPR051462">
    <property type="entry name" value="CBS_domain-containing"/>
</dbReference>
<dbReference type="Pfam" id="PF00571">
    <property type="entry name" value="CBS"/>
    <property type="match status" value="2"/>
</dbReference>
<accession>A0A9Q6Z073</accession>
<dbReference type="GO" id="GO:0008773">
    <property type="term" value="F:[protein-PII] uridylyltransferase activity"/>
    <property type="evidence" value="ECO:0007669"/>
    <property type="project" value="InterPro"/>
</dbReference>
<dbReference type="Gene3D" id="3.10.580.10">
    <property type="entry name" value="CBS-domain"/>
    <property type="match status" value="1"/>
</dbReference>
<dbReference type="EMBL" id="CP066558">
    <property type="protein sequence ID" value="QQF82646.1"/>
    <property type="molecule type" value="Genomic_DNA"/>
</dbReference>
<evidence type="ECO:0000256" key="2">
    <source>
        <dbReference type="PROSITE-ProRule" id="PRU00703"/>
    </source>
</evidence>
<dbReference type="PANTHER" id="PTHR48108:SF26">
    <property type="entry name" value="CBS DOMAIN-CONTAINING PROTEIN DDB_G0289609"/>
    <property type="match status" value="1"/>
</dbReference>
<dbReference type="Gene3D" id="2.60.120.10">
    <property type="entry name" value="Jelly Rolls"/>
    <property type="match status" value="1"/>
</dbReference>
<dbReference type="SUPFAM" id="SSF51206">
    <property type="entry name" value="cAMP-binding domain-like"/>
    <property type="match status" value="1"/>
</dbReference>
<dbReference type="InterPro" id="IPR046342">
    <property type="entry name" value="CBS_dom_sf"/>
</dbReference>
<dbReference type="PANTHER" id="PTHR48108">
    <property type="entry name" value="CBS DOMAIN-CONTAINING PROTEIN CBSX2, CHLOROPLASTIC"/>
    <property type="match status" value="1"/>
</dbReference>
<dbReference type="Pfam" id="PF00027">
    <property type="entry name" value="cNMP_binding"/>
    <property type="match status" value="1"/>
</dbReference>
<dbReference type="InterPro" id="IPR014710">
    <property type="entry name" value="RmlC-like_jellyroll"/>
</dbReference>
<proteinExistence type="predicted"/>
<dbReference type="Pfam" id="PF03445">
    <property type="entry name" value="DUF294"/>
    <property type="match status" value="1"/>
</dbReference>
<evidence type="ECO:0000256" key="1">
    <source>
        <dbReference type="ARBA" id="ARBA00022737"/>
    </source>
</evidence>
<evidence type="ECO:0000313" key="4">
    <source>
        <dbReference type="EMBL" id="QQF82646.1"/>
    </source>
</evidence>
<dbReference type="SUPFAM" id="SSF54631">
    <property type="entry name" value="CBS-domain pair"/>
    <property type="match status" value="1"/>
</dbReference>
<dbReference type="CDD" id="cd00038">
    <property type="entry name" value="CAP_ED"/>
    <property type="match status" value="1"/>
</dbReference>
<protein>
    <submittedName>
        <fullName evidence="4">CBS domain-containing protein</fullName>
    </submittedName>
</protein>
<name>A0A9Q6Z073_HISSO</name>
<evidence type="ECO:0000313" key="5">
    <source>
        <dbReference type="Proteomes" id="UP000595373"/>
    </source>
</evidence>
<dbReference type="InterPro" id="IPR018821">
    <property type="entry name" value="DUF294_put_nucleoTrafse_sb-bd"/>
</dbReference>
<evidence type="ECO:0000259" key="3">
    <source>
        <dbReference type="PROSITE" id="PS51371"/>
    </source>
</evidence>
<dbReference type="AlphaFoldDB" id="A0A9Q6Z073"/>
<keyword evidence="5" id="KW-1185">Reference proteome</keyword>
<dbReference type="InterPro" id="IPR000595">
    <property type="entry name" value="cNMP-bd_dom"/>
</dbReference>
<gene>
    <name evidence="4" type="ORF">JFL49_01630</name>
</gene>
<sequence length="648" mass="74513">MQLCRVNFCYSCSSLSIKQRSHMDSSLIPNIELFIAQVPPFTHLPHDLIRLTAQNIEVRYIPKGELITNDEIDSLNNNENLYIVRMGSVEQVNKSGQLRARLESGDCFGFSIFNHHEQDKYQAYALENTLIYQIPFQRLNELLKKFPEYASYFSSDAGKRLNSLAKNNFLKNQNDIFMKKVIDIANPKIALVDTNTTLQQAAIRMCEQRRSSALVMQQNKLIGIIHDRDMTKKVVAQGLDVNTLVTEIMNINPPVIRGDELVLQAISMMMQHNIRSLPVIVDDKVQGILTATDLVKQNSMQSVFIINRIFQANTLPLLVEIAKQQRDLFRALLERGVAYNNIMHVMTLIADAFARKLLMMAEHELGTPPCRYAWVVAGSQARYEMHPLSDQDNAIILERKLTALEQEYFVQLTKFVNNGLHECGYPYCTGNYMAINARWCVSLQEWKENFRSWIIASELEGLLNASVFMDMRGIYGDLNLADQLQQYFVDLVAHNKRFLAFLVANSIRVKPPLSIFRNFVLIKEGEHKNKLNLKKRAISLLVDLARIYALAAGLAQTMSTEQRFRHCYKQGILNKETLNNALEVYQFVCNMRFKYQSDALQQQQELTNHIDPSELSALERNHLKDAFRLIAQFQEAAEIRFSQRGIMR</sequence>
<feature type="domain" description="CBS" evidence="3">
    <location>
        <begin position="249"/>
        <end position="305"/>
    </location>
</feature>
<dbReference type="InterPro" id="IPR005105">
    <property type="entry name" value="GlnD_Uridyltrans_N"/>
</dbReference>
<dbReference type="PROSITE" id="PS51371">
    <property type="entry name" value="CBS"/>
    <property type="match status" value="2"/>
</dbReference>
<dbReference type="Proteomes" id="UP000595373">
    <property type="component" value="Chromosome"/>
</dbReference>
<organism evidence="4 5">
    <name type="scientific">Histophilus somni</name>
    <name type="common">Haemophilus somnus</name>
    <dbReference type="NCBI Taxonomy" id="731"/>
    <lineage>
        <taxon>Bacteria</taxon>
        <taxon>Pseudomonadati</taxon>
        <taxon>Pseudomonadota</taxon>
        <taxon>Gammaproteobacteria</taxon>
        <taxon>Pasteurellales</taxon>
        <taxon>Pasteurellaceae</taxon>
        <taxon>Histophilus</taxon>
    </lineage>
</organism>
<keyword evidence="1" id="KW-0677">Repeat</keyword>
<dbReference type="InterPro" id="IPR018490">
    <property type="entry name" value="cNMP-bd_dom_sf"/>
</dbReference>